<dbReference type="PANTHER" id="PTHR43525:SF2">
    <property type="entry name" value="CYSTATHIONINE BETA-LYASE-RELATED"/>
    <property type="match status" value="1"/>
</dbReference>
<proteinExistence type="inferred from homology"/>
<dbReference type="Pfam" id="PF00155">
    <property type="entry name" value="Aminotran_1_2"/>
    <property type="match status" value="1"/>
</dbReference>
<comment type="cofactor">
    <cofactor evidence="1">
        <name>pyridoxal 5'-phosphate</name>
        <dbReference type="ChEBI" id="CHEBI:597326"/>
    </cofactor>
</comment>
<keyword evidence="4" id="KW-0456">Lyase</keyword>
<feature type="domain" description="Aminotransferase class I/classII large" evidence="6">
    <location>
        <begin position="71"/>
        <end position="385"/>
    </location>
</feature>
<evidence type="ECO:0000259" key="6">
    <source>
        <dbReference type="Pfam" id="PF00155"/>
    </source>
</evidence>
<dbReference type="Proteomes" id="UP000620075">
    <property type="component" value="Unassembled WGS sequence"/>
</dbReference>
<reference evidence="7 8" key="1">
    <citation type="submission" date="2020-10" db="EMBL/GenBank/DDBJ databases">
        <title>Ca. Dormibacterota MAGs.</title>
        <authorList>
            <person name="Montgomery K."/>
        </authorList>
    </citation>
    <scope>NUCLEOTIDE SEQUENCE [LARGE SCALE GENOMIC DNA]</scope>
    <source>
        <strain evidence="7">SC8811_S16_3</strain>
    </source>
</reference>
<dbReference type="InterPro" id="IPR004839">
    <property type="entry name" value="Aminotransferase_I/II_large"/>
</dbReference>
<dbReference type="EC" id="4.4.1.13" evidence="2"/>
<evidence type="ECO:0000313" key="7">
    <source>
        <dbReference type="EMBL" id="MBJ7602226.1"/>
    </source>
</evidence>
<dbReference type="CDD" id="cd00609">
    <property type="entry name" value="AAT_like"/>
    <property type="match status" value="1"/>
</dbReference>
<evidence type="ECO:0000256" key="4">
    <source>
        <dbReference type="ARBA" id="ARBA00023239"/>
    </source>
</evidence>
<dbReference type="GO" id="GO:0008483">
    <property type="term" value="F:transaminase activity"/>
    <property type="evidence" value="ECO:0007669"/>
    <property type="project" value="UniProtKB-KW"/>
</dbReference>
<dbReference type="InterPro" id="IPR015424">
    <property type="entry name" value="PyrdxlP-dep_Trfase"/>
</dbReference>
<name>A0A934NB93_9BACT</name>
<dbReference type="GO" id="GO:0030170">
    <property type="term" value="F:pyridoxal phosphate binding"/>
    <property type="evidence" value="ECO:0007669"/>
    <property type="project" value="InterPro"/>
</dbReference>
<dbReference type="AlphaFoldDB" id="A0A934NB93"/>
<dbReference type="RefSeq" id="WP_338176626.1">
    <property type="nucleotide sequence ID" value="NZ_JAEKNQ010000018.1"/>
</dbReference>
<gene>
    <name evidence="7" type="ORF">JF888_03385</name>
</gene>
<evidence type="ECO:0000313" key="8">
    <source>
        <dbReference type="Proteomes" id="UP000620075"/>
    </source>
</evidence>
<evidence type="ECO:0000256" key="1">
    <source>
        <dbReference type="ARBA" id="ARBA00001933"/>
    </source>
</evidence>
<dbReference type="Gene3D" id="3.90.1150.10">
    <property type="entry name" value="Aspartate Aminotransferase, domain 1"/>
    <property type="match status" value="1"/>
</dbReference>
<dbReference type="EMBL" id="JAEKNQ010000018">
    <property type="protein sequence ID" value="MBJ7602226.1"/>
    <property type="molecule type" value="Genomic_DNA"/>
</dbReference>
<keyword evidence="3" id="KW-0663">Pyridoxal phosphate</keyword>
<evidence type="ECO:0000256" key="3">
    <source>
        <dbReference type="ARBA" id="ARBA00022898"/>
    </source>
</evidence>
<dbReference type="Gene3D" id="3.40.640.10">
    <property type="entry name" value="Type I PLP-dependent aspartate aminotransferase-like (Major domain)"/>
    <property type="match status" value="1"/>
</dbReference>
<dbReference type="InterPro" id="IPR051798">
    <property type="entry name" value="Class-II_PLP-Dep_Aminotrans"/>
</dbReference>
<accession>A0A934NB93</accession>
<evidence type="ECO:0000256" key="5">
    <source>
        <dbReference type="ARBA" id="ARBA00037974"/>
    </source>
</evidence>
<evidence type="ECO:0000256" key="2">
    <source>
        <dbReference type="ARBA" id="ARBA00012224"/>
    </source>
</evidence>
<comment type="caution">
    <text evidence="7">The sequence shown here is derived from an EMBL/GenBank/DDBJ whole genome shotgun (WGS) entry which is preliminary data.</text>
</comment>
<dbReference type="PANTHER" id="PTHR43525">
    <property type="entry name" value="PROTEIN MALY"/>
    <property type="match status" value="1"/>
</dbReference>
<organism evidence="7 8">
    <name type="scientific">Candidatus Dormiibacter inghamiae</name>
    <dbReference type="NCBI Taxonomy" id="3127013"/>
    <lineage>
        <taxon>Bacteria</taxon>
        <taxon>Bacillati</taxon>
        <taxon>Candidatus Dormiibacterota</taxon>
        <taxon>Candidatus Dormibacteria</taxon>
        <taxon>Candidatus Dormibacterales</taxon>
        <taxon>Candidatus Dormibacteraceae</taxon>
        <taxon>Candidatus Dormiibacter</taxon>
    </lineage>
</organism>
<keyword evidence="7" id="KW-0032">Aminotransferase</keyword>
<dbReference type="InterPro" id="IPR015421">
    <property type="entry name" value="PyrdxlP-dep_Trfase_major"/>
</dbReference>
<dbReference type="GO" id="GO:0047804">
    <property type="term" value="F:cysteine-S-conjugate beta-lyase activity"/>
    <property type="evidence" value="ECO:0007669"/>
    <property type="project" value="UniProtKB-EC"/>
</dbReference>
<protein>
    <recommendedName>
        <fullName evidence="2">cysteine-S-conjugate beta-lyase</fullName>
        <ecNumber evidence="2">4.4.1.13</ecNumber>
    </recommendedName>
</protein>
<dbReference type="SUPFAM" id="SSF53383">
    <property type="entry name" value="PLP-dependent transferases"/>
    <property type="match status" value="1"/>
</dbReference>
<comment type="similarity">
    <text evidence="5">Belongs to the class-II pyridoxal-phosphate-dependent aminotransferase family. MalY/PatB cystathionine beta-lyase subfamily.</text>
</comment>
<dbReference type="InterPro" id="IPR015422">
    <property type="entry name" value="PyrdxlP-dep_Trfase_small"/>
</dbReference>
<sequence length="391" mass="42317">MQVSTAQAIERRFDDISLAELRQRHSYKWRAYPEDVLPAFVAEMDFRPAPAIVRSLTAAAELGDTGYACPQPELGEAYSRFALSRLGWRVEPTDVTLSPDVMSGITELLKLALTPGDGVVINPPVYPPFFRQVAEAGCTVVESPLLLDEAGYHLDLNGLEAAFRGGARAFLLCSPHNPTGIVYSARELEQVAELAERYGALVFSDEIHAPLVLPGQKFTPYLAASPKAAAQGIAFVAASKGWNLPGLKCAQIVSQSTEMRALIGRLPPSFGVHAGLFGILAAIAAYDEGGDWLDQVLSAVQKNGDFLAEAVRERFPQIRYTPPTATYLAWLDCRDLNLPEEAVDHFLKQGRVALGGGPPYGSTGCGHLRVNIGTTAAILEQVLERMETALR</sequence>
<keyword evidence="7" id="KW-0808">Transferase</keyword>